<name>A0A1B1SAD3_9BACT</name>
<evidence type="ECO:0008006" key="3">
    <source>
        <dbReference type="Google" id="ProtNLM"/>
    </source>
</evidence>
<protein>
    <recommendedName>
        <fullName evidence="3">Capsule assembly Wzi family protein</fullName>
    </recommendedName>
</protein>
<accession>A0A1B1SAD3</accession>
<dbReference type="OrthoDB" id="596512at2"/>
<dbReference type="Gene3D" id="2.40.160.130">
    <property type="entry name" value="Capsule assembly protein Wzi"/>
    <property type="match status" value="1"/>
</dbReference>
<proteinExistence type="predicted"/>
<evidence type="ECO:0000313" key="1">
    <source>
        <dbReference type="EMBL" id="ANU63732.1"/>
    </source>
</evidence>
<dbReference type="RefSeq" id="WP_068961037.1">
    <property type="nucleotide sequence ID" value="NZ_CAJTAP010000014.1"/>
</dbReference>
<gene>
    <name evidence="1" type="ORF">A4V02_08315</name>
</gene>
<dbReference type="STRING" id="1796646.A4V02_08315"/>
<keyword evidence="2" id="KW-1185">Reference proteome</keyword>
<organism evidence="1 2">
    <name type="scientific">Muribaculum intestinale</name>
    <dbReference type="NCBI Taxonomy" id="1796646"/>
    <lineage>
        <taxon>Bacteria</taxon>
        <taxon>Pseudomonadati</taxon>
        <taxon>Bacteroidota</taxon>
        <taxon>Bacteroidia</taxon>
        <taxon>Bacteroidales</taxon>
        <taxon>Muribaculaceae</taxon>
        <taxon>Muribaculum</taxon>
    </lineage>
</organism>
<dbReference type="Proteomes" id="UP000186351">
    <property type="component" value="Chromosome"/>
</dbReference>
<accession>A0A1Z2XIC1</accession>
<sequence length="503" mass="56502">MSGLIAATPAHKALSQTSVDYRGEIWLNAGSGDFAPYGIMSNRYGVTTQPSSIMVRGALKHEWNTTARWSWTAGADIIAQASSATDYARYQQSSKSWIERDLRPSAAHIQQLFAGIRYRSVFAIVGLKEYPSAILNDSLSSGDFTRGINARPMPGVSFGLWRFVDIPFTRGALQISGEIFYGRPTDSGWLEDHYNYYSSFINTNWWYNYKRLYFRTKPSLPVSVTFGMQAACQLGYNIRHYFGGNFGYSLVDHVNLWETLEMLLPSSGEGYWRGNHLGSWDLMTRWQMPSGHQLKAYFQWPWEDGSGIGRRNGWDGIWGIEYVAASPRSIISGAVIEYLDFTNQSGPTHWAPHDRPGTTITDEATGSDSYYNNANYNGYTYFGMGLGTPFLPGTIYNRDGYMCYVDTRVRGFHMAAKGWLASNFDYRVMLSYRQGWGDYYAPRAHKVHDFSWMLEAAWHVSNVPGLKVSAIAAMDHGDMIGNNIGGAISLTYTGSFTLGNHGK</sequence>
<dbReference type="KEGG" id="pary:A4V02_08315"/>
<dbReference type="AlphaFoldDB" id="A0A1B1SAD3"/>
<dbReference type="EMBL" id="CP015402">
    <property type="protein sequence ID" value="ANU63732.1"/>
    <property type="molecule type" value="Genomic_DNA"/>
</dbReference>
<dbReference type="InterPro" id="IPR038636">
    <property type="entry name" value="Wzi_sf"/>
</dbReference>
<dbReference type="GeneID" id="65536862"/>
<reference evidence="2" key="1">
    <citation type="submission" date="2016-04" db="EMBL/GenBank/DDBJ databases">
        <title>Complete Genome Sequences of Twelve Strains of a Stable Defined Moderately Diverse Mouse Microbiota 2 (sDMDMm2).</title>
        <authorList>
            <person name="Uchimura Y."/>
            <person name="Wyss M."/>
            <person name="Brugiroux S."/>
            <person name="Limenitakis J.P."/>
            <person name="Stecher B."/>
            <person name="McCoy K.D."/>
            <person name="Macpherson A.J."/>
        </authorList>
    </citation>
    <scope>NUCLEOTIDE SEQUENCE [LARGE SCALE GENOMIC DNA]</scope>
    <source>
        <strain evidence="2">YL27</strain>
    </source>
</reference>
<evidence type="ECO:0000313" key="2">
    <source>
        <dbReference type="Proteomes" id="UP000186351"/>
    </source>
</evidence>